<dbReference type="Pfam" id="PF02472">
    <property type="entry name" value="ExbD"/>
    <property type="match status" value="1"/>
</dbReference>
<evidence type="ECO:0000256" key="2">
    <source>
        <dbReference type="ARBA" id="ARBA00005811"/>
    </source>
</evidence>
<dbReference type="PANTHER" id="PTHR30558:SF3">
    <property type="entry name" value="BIOPOLYMER TRANSPORT PROTEIN EXBD-RELATED"/>
    <property type="match status" value="1"/>
</dbReference>
<gene>
    <name evidence="8" type="ORF">C5Y83_19675</name>
</gene>
<accession>A0A2S8FJX1</accession>
<dbReference type="OrthoDB" id="276236at2"/>
<keyword evidence="7" id="KW-0813">Transport</keyword>
<evidence type="ECO:0000256" key="7">
    <source>
        <dbReference type="RuleBase" id="RU003879"/>
    </source>
</evidence>
<dbReference type="GO" id="GO:0015031">
    <property type="term" value="P:protein transport"/>
    <property type="evidence" value="ECO:0007669"/>
    <property type="project" value="UniProtKB-KW"/>
</dbReference>
<comment type="similarity">
    <text evidence="2 7">Belongs to the ExbD/TolR family.</text>
</comment>
<organism evidence="8 9">
    <name type="scientific">Blastopirellula marina</name>
    <dbReference type="NCBI Taxonomy" id="124"/>
    <lineage>
        <taxon>Bacteria</taxon>
        <taxon>Pseudomonadati</taxon>
        <taxon>Planctomycetota</taxon>
        <taxon>Planctomycetia</taxon>
        <taxon>Pirellulales</taxon>
        <taxon>Pirellulaceae</taxon>
        <taxon>Blastopirellula</taxon>
    </lineage>
</organism>
<comment type="caution">
    <text evidence="8">The sequence shown here is derived from an EMBL/GenBank/DDBJ whole genome shotgun (WGS) entry which is preliminary data.</text>
</comment>
<proteinExistence type="inferred from homology"/>
<evidence type="ECO:0000256" key="4">
    <source>
        <dbReference type="ARBA" id="ARBA00022692"/>
    </source>
</evidence>
<keyword evidence="5" id="KW-1133">Transmembrane helix</keyword>
<dbReference type="GO" id="GO:0005886">
    <property type="term" value="C:plasma membrane"/>
    <property type="evidence" value="ECO:0007669"/>
    <property type="project" value="UniProtKB-SubCell"/>
</dbReference>
<evidence type="ECO:0008006" key="10">
    <source>
        <dbReference type="Google" id="ProtNLM"/>
    </source>
</evidence>
<evidence type="ECO:0000256" key="5">
    <source>
        <dbReference type="ARBA" id="ARBA00022989"/>
    </source>
</evidence>
<keyword evidence="4 7" id="KW-0812">Transmembrane</keyword>
<keyword evidence="3" id="KW-1003">Cell membrane</keyword>
<dbReference type="PANTHER" id="PTHR30558">
    <property type="entry name" value="EXBD MEMBRANE COMPONENT OF PMF-DRIVEN MACROMOLECULE IMPORT SYSTEM"/>
    <property type="match status" value="1"/>
</dbReference>
<evidence type="ECO:0000256" key="6">
    <source>
        <dbReference type="ARBA" id="ARBA00023136"/>
    </source>
</evidence>
<evidence type="ECO:0000313" key="9">
    <source>
        <dbReference type="Proteomes" id="UP000238322"/>
    </source>
</evidence>
<name>A0A2S8FJX1_9BACT</name>
<reference evidence="8 9" key="1">
    <citation type="submission" date="2018-02" db="EMBL/GenBank/DDBJ databases">
        <title>Comparative genomes isolates from brazilian mangrove.</title>
        <authorList>
            <person name="Araujo J.E."/>
            <person name="Taketani R.G."/>
            <person name="Silva M.C.P."/>
            <person name="Loureco M.V."/>
            <person name="Andreote F.D."/>
        </authorList>
    </citation>
    <scope>NUCLEOTIDE SEQUENCE [LARGE SCALE GENOMIC DNA]</scope>
    <source>
        <strain evidence="8 9">Hex-1 MGV</strain>
    </source>
</reference>
<dbReference type="AlphaFoldDB" id="A0A2S8FJX1"/>
<keyword evidence="7" id="KW-0653">Protein transport</keyword>
<dbReference type="Proteomes" id="UP000238322">
    <property type="component" value="Unassembled WGS sequence"/>
</dbReference>
<dbReference type="GO" id="GO:0022857">
    <property type="term" value="F:transmembrane transporter activity"/>
    <property type="evidence" value="ECO:0007669"/>
    <property type="project" value="InterPro"/>
</dbReference>
<comment type="subcellular location">
    <subcellularLocation>
        <location evidence="1">Cell membrane</location>
        <topology evidence="1">Single-pass membrane protein</topology>
    </subcellularLocation>
    <subcellularLocation>
        <location evidence="7">Cell membrane</location>
        <topology evidence="7">Single-pass type II membrane protein</topology>
    </subcellularLocation>
</comment>
<keyword evidence="6" id="KW-0472">Membrane</keyword>
<sequence>MKLSSRKRSQKRKITLEMTSMIDVVFLLLIFFIVTASFTKTERDLNTVTKVSEKATASQTDLEPAVIVLANVDSNWVYQIGSNNLSTFAELQEVLDKFPNKADGAYVRAPDAAPYGKAAAAIQACKNADFAGVSYVPVVEM</sequence>
<protein>
    <recommendedName>
        <fullName evidence="10">Biopolymer transporter ExbD</fullName>
    </recommendedName>
</protein>
<evidence type="ECO:0000256" key="3">
    <source>
        <dbReference type="ARBA" id="ARBA00022475"/>
    </source>
</evidence>
<dbReference type="InterPro" id="IPR003400">
    <property type="entry name" value="ExbD"/>
</dbReference>
<dbReference type="RefSeq" id="WP_105331453.1">
    <property type="nucleotide sequence ID" value="NZ_PUHY01000012.1"/>
</dbReference>
<evidence type="ECO:0000313" key="8">
    <source>
        <dbReference type="EMBL" id="PQO32441.1"/>
    </source>
</evidence>
<evidence type="ECO:0000256" key="1">
    <source>
        <dbReference type="ARBA" id="ARBA00004162"/>
    </source>
</evidence>
<dbReference type="EMBL" id="PUHY01000012">
    <property type="protein sequence ID" value="PQO32441.1"/>
    <property type="molecule type" value="Genomic_DNA"/>
</dbReference>